<keyword evidence="3 5" id="KW-0269">Exonuclease</keyword>
<dbReference type="PANTHER" id="PTHR30337:SF0">
    <property type="entry name" value="NUCLEASE SBCCD SUBUNIT D"/>
    <property type="match status" value="1"/>
</dbReference>
<dbReference type="STRING" id="1120919.GCA_000429165_02730"/>
<dbReference type="PANTHER" id="PTHR30337">
    <property type="entry name" value="COMPONENT OF ATP-DEPENDENT DSDNA EXONUCLEASE"/>
    <property type="match status" value="1"/>
</dbReference>
<feature type="domain" description="Calcineurin-like phosphoesterase" evidence="4">
    <location>
        <begin position="1"/>
        <end position="97"/>
    </location>
</feature>
<evidence type="ECO:0000313" key="5">
    <source>
        <dbReference type="EMBL" id="GEN60739.1"/>
    </source>
</evidence>
<evidence type="ECO:0000256" key="3">
    <source>
        <dbReference type="ARBA" id="ARBA00022839"/>
    </source>
</evidence>
<name>A0A511XCQ0_9PROT</name>
<dbReference type="RefSeq" id="WP_026398358.1">
    <property type="nucleotide sequence ID" value="NZ_AUBI01000011.1"/>
</dbReference>
<dbReference type="InterPro" id="IPR029052">
    <property type="entry name" value="Metallo-depent_PP-like"/>
</dbReference>
<dbReference type="GO" id="GO:0004527">
    <property type="term" value="F:exonuclease activity"/>
    <property type="evidence" value="ECO:0007669"/>
    <property type="project" value="UniProtKB-KW"/>
</dbReference>
<comment type="caution">
    <text evidence="5">The sequence shown here is derived from an EMBL/GenBank/DDBJ whole genome shotgun (WGS) entry which is preliminary data.</text>
</comment>
<accession>A0A511XCQ0</accession>
<dbReference type="Pfam" id="PF00149">
    <property type="entry name" value="Metallophos"/>
    <property type="match status" value="1"/>
</dbReference>
<evidence type="ECO:0000256" key="1">
    <source>
        <dbReference type="ARBA" id="ARBA00022722"/>
    </source>
</evidence>
<dbReference type="OrthoDB" id="9773856at2"/>
<organism evidence="5 6">
    <name type="scientific">Acetobacter nitrogenifigens DSM 23921 = NBRC 105050</name>
    <dbReference type="NCBI Taxonomy" id="1120919"/>
    <lineage>
        <taxon>Bacteria</taxon>
        <taxon>Pseudomonadati</taxon>
        <taxon>Pseudomonadota</taxon>
        <taxon>Alphaproteobacteria</taxon>
        <taxon>Acetobacterales</taxon>
        <taxon>Acetobacteraceae</taxon>
        <taxon>Acetobacter</taxon>
    </lineage>
</organism>
<dbReference type="AlphaFoldDB" id="A0A511XCQ0"/>
<dbReference type="Proteomes" id="UP000321635">
    <property type="component" value="Unassembled WGS sequence"/>
</dbReference>
<keyword evidence="6" id="KW-1185">Reference proteome</keyword>
<protein>
    <submittedName>
        <fullName evidence="5">Exonuclease</fullName>
    </submittedName>
</protein>
<dbReference type="InterPro" id="IPR050535">
    <property type="entry name" value="DNA_Repair-Maintenance_Comp"/>
</dbReference>
<dbReference type="InterPro" id="IPR014577">
    <property type="entry name" value="UCP033093_metalloPase"/>
</dbReference>
<dbReference type="InterPro" id="IPR041796">
    <property type="entry name" value="Mre11_N"/>
</dbReference>
<dbReference type="PIRSF" id="PIRSF033093">
    <property type="entry name" value="UCP_ML1119"/>
    <property type="match status" value="1"/>
</dbReference>
<evidence type="ECO:0000259" key="4">
    <source>
        <dbReference type="Pfam" id="PF00149"/>
    </source>
</evidence>
<keyword evidence="2" id="KW-0378">Hydrolase</keyword>
<evidence type="ECO:0000313" key="6">
    <source>
        <dbReference type="Proteomes" id="UP000321635"/>
    </source>
</evidence>
<proteinExistence type="predicted"/>
<evidence type="ECO:0000256" key="2">
    <source>
        <dbReference type="ARBA" id="ARBA00022801"/>
    </source>
</evidence>
<keyword evidence="1" id="KW-0540">Nuclease</keyword>
<dbReference type="SUPFAM" id="SSF56300">
    <property type="entry name" value="Metallo-dependent phosphatases"/>
    <property type="match status" value="1"/>
</dbReference>
<dbReference type="InterPro" id="IPR004843">
    <property type="entry name" value="Calcineurin-like_PHP"/>
</dbReference>
<dbReference type="EMBL" id="BJYF01000020">
    <property type="protein sequence ID" value="GEN60739.1"/>
    <property type="molecule type" value="Genomic_DNA"/>
</dbReference>
<dbReference type="CDD" id="cd00840">
    <property type="entry name" value="MPP_Mre11_N"/>
    <property type="match status" value="1"/>
</dbReference>
<dbReference type="Gene3D" id="3.60.21.10">
    <property type="match status" value="1"/>
</dbReference>
<gene>
    <name evidence="5" type="ORF">ANI02nite_26230</name>
</gene>
<sequence length="378" mass="40651">MRFVHSSDWQIGKTFAFAGDEALQALQAERLEVILRLGRLARKEGAATILVAGDVYDHESPSDRTLRQPLERMRQFPDIQWRLIPGNHDAHLPNGVWSRVLKAGLPDNVTAHLEPVPTPMNAGETAWLLPGVLTRRHTMTDTTAWMDGAATPEGAMRIGLAHGSVRGFSSDPSQQTNPVAPDRPDKAGLSYLALGDWHGFNRIGPRCAYSGSPECDRFDTGGAGGGESLLVTVDAPRAPPEITRHVTGRFLWREVSATLSSLEDVRALENRLRAIDPDEPSRVLARLKADGVLPLSAMAVFEESILGAVASALLLLRVDQTPETTATEADLGVFEGAGAISEAAARLTALAASGGPDQKHALPALRRLAALWRQESGA</sequence>
<reference evidence="5 6" key="1">
    <citation type="submission" date="2019-07" db="EMBL/GenBank/DDBJ databases">
        <title>Whole genome shotgun sequence of Acetobacter nitrogenifigens NBRC 105050.</title>
        <authorList>
            <person name="Hosoyama A."/>
            <person name="Uohara A."/>
            <person name="Ohji S."/>
            <person name="Ichikawa N."/>
        </authorList>
    </citation>
    <scope>NUCLEOTIDE SEQUENCE [LARGE SCALE GENOMIC DNA]</scope>
    <source>
        <strain evidence="5 6">NBRC 105050</strain>
    </source>
</reference>